<evidence type="ECO:0008006" key="5">
    <source>
        <dbReference type="Google" id="ProtNLM"/>
    </source>
</evidence>
<name>L0GXI2_9GAMM</name>
<accession>L0GXI2</accession>
<evidence type="ECO:0000313" key="4">
    <source>
        <dbReference type="Proteomes" id="UP000010816"/>
    </source>
</evidence>
<evidence type="ECO:0000313" key="3">
    <source>
        <dbReference type="EMBL" id="AGA90085.1"/>
    </source>
</evidence>
<sequence length="389" mass="44315">MAAARRLDPEAVTRRLRRHFERHRGGWLEGRGDWPLEVPLHPPTEREAGRDLAGVRAWIAEWQGWRGPGEVVWTERAWASLGRQRVPERLRLQAPEQIGDWVGEGERWRRALGRAERIAAEFPALAGHLGRHFDWLADSLDTELERLTAVLAELSRGVAAGLYVRQLPIAGVDTKWINANRARVTELLRALLDAPADRDLWSLTGLRREAPLLRLRLLDPALRQKVGGLEDLTAPVEQLAALALHPARVFIVENLQTGLAFTDLPGSVVFMGQGYAVECFGQIPWLRGAACWYWGDLDTHGLAILDRLRRYLPEARSLMMDEAILMAHRALWTIEARPRQEETLARLTAEERAVYEALTEDRWGKGVRLEQERIEWGGAWRKVRETSDR</sequence>
<organism evidence="3 4">
    <name type="scientific">Thioflavicoccus mobilis 8321</name>
    <dbReference type="NCBI Taxonomy" id="765912"/>
    <lineage>
        <taxon>Bacteria</taxon>
        <taxon>Pseudomonadati</taxon>
        <taxon>Pseudomonadota</taxon>
        <taxon>Gammaproteobacteria</taxon>
        <taxon>Chromatiales</taxon>
        <taxon>Chromatiaceae</taxon>
        <taxon>Thioflavicoccus</taxon>
    </lineage>
</organism>
<dbReference type="AlphaFoldDB" id="L0GXI2"/>
<dbReference type="STRING" id="765912.Thimo_1288"/>
<dbReference type="Proteomes" id="UP000010816">
    <property type="component" value="Chromosome"/>
</dbReference>
<dbReference type="Pfam" id="PF09983">
    <property type="entry name" value="JetD_C"/>
    <property type="match status" value="1"/>
</dbReference>
<dbReference type="Pfam" id="PF11795">
    <property type="entry name" value="DUF3322"/>
    <property type="match status" value="1"/>
</dbReference>
<gene>
    <name evidence="3" type="ORF">Thimo_1288</name>
</gene>
<dbReference type="InterPro" id="IPR014544">
    <property type="entry name" value="UCP028408"/>
</dbReference>
<dbReference type="KEGG" id="tmb:Thimo_1288"/>
<dbReference type="OrthoDB" id="322908at2"/>
<dbReference type="eggNOG" id="COG4924">
    <property type="taxonomic scope" value="Bacteria"/>
</dbReference>
<dbReference type="RefSeq" id="WP_015280229.1">
    <property type="nucleotide sequence ID" value="NC_019940.1"/>
</dbReference>
<proteinExistence type="predicted"/>
<keyword evidence="4" id="KW-1185">Reference proteome</keyword>
<feature type="domain" description="Wadjet protein JetD C-terminal" evidence="1">
    <location>
        <begin position="205"/>
        <end position="381"/>
    </location>
</feature>
<dbReference type="PIRSF" id="PIRSF028408">
    <property type="entry name" value="UCP028408"/>
    <property type="match status" value="1"/>
</dbReference>
<feature type="domain" description="DUF3322" evidence="2">
    <location>
        <begin position="9"/>
        <end position="189"/>
    </location>
</feature>
<protein>
    <recommendedName>
        <fullName evidence="5">DUF3322 and DUF2220 domain-containing protein</fullName>
    </recommendedName>
</protein>
<dbReference type="EMBL" id="CP003051">
    <property type="protein sequence ID" value="AGA90085.1"/>
    <property type="molecule type" value="Genomic_DNA"/>
</dbReference>
<evidence type="ECO:0000259" key="1">
    <source>
        <dbReference type="Pfam" id="PF09983"/>
    </source>
</evidence>
<reference evidence="3 4" key="1">
    <citation type="submission" date="2011-09" db="EMBL/GenBank/DDBJ databases">
        <title>Complete sequence of chromosome of Thioflavicoccus mobilis 8321.</title>
        <authorList>
            <consortium name="US DOE Joint Genome Institute"/>
            <person name="Lucas S."/>
            <person name="Han J."/>
            <person name="Lapidus A."/>
            <person name="Cheng J.-F."/>
            <person name="Goodwin L."/>
            <person name="Pitluck S."/>
            <person name="Peters L."/>
            <person name="Ovchinnikova G."/>
            <person name="Lu M."/>
            <person name="Detter J.C."/>
            <person name="Han C."/>
            <person name="Tapia R."/>
            <person name="Land M."/>
            <person name="Hauser L."/>
            <person name="Kyrpides N."/>
            <person name="Ivanova N."/>
            <person name="Pagani I."/>
            <person name="Vogl K."/>
            <person name="Liu Z."/>
            <person name="Imhoff J."/>
            <person name="Thiel V."/>
            <person name="Frigaard N.-U."/>
            <person name="Bryant D."/>
            <person name="Woyke T."/>
        </authorList>
    </citation>
    <scope>NUCLEOTIDE SEQUENCE [LARGE SCALE GENOMIC DNA]</scope>
    <source>
        <strain evidence="3 4">8321</strain>
    </source>
</reference>
<dbReference type="InterPro" id="IPR024534">
    <property type="entry name" value="JetD_C"/>
</dbReference>
<evidence type="ECO:0000259" key="2">
    <source>
        <dbReference type="Pfam" id="PF11795"/>
    </source>
</evidence>
<dbReference type="InterPro" id="IPR024537">
    <property type="entry name" value="DUF3322"/>
</dbReference>
<dbReference type="HOGENOM" id="CLU_054007_1_0_6"/>